<keyword evidence="3" id="KW-0560">Oxidoreductase</keyword>
<organism evidence="4 5">
    <name type="scientific">Trichodelitschia bisporula</name>
    <dbReference type="NCBI Taxonomy" id="703511"/>
    <lineage>
        <taxon>Eukaryota</taxon>
        <taxon>Fungi</taxon>
        <taxon>Dikarya</taxon>
        <taxon>Ascomycota</taxon>
        <taxon>Pezizomycotina</taxon>
        <taxon>Dothideomycetes</taxon>
        <taxon>Dothideomycetes incertae sedis</taxon>
        <taxon>Phaeotrichales</taxon>
        <taxon>Phaeotrichaceae</taxon>
        <taxon>Trichodelitschia</taxon>
    </lineage>
</organism>
<proteinExistence type="inferred from homology"/>
<dbReference type="PROSITE" id="PS00061">
    <property type="entry name" value="ADH_SHORT"/>
    <property type="match status" value="1"/>
</dbReference>
<dbReference type="PANTHER" id="PTHR48107:SF7">
    <property type="entry name" value="RE15974P"/>
    <property type="match status" value="1"/>
</dbReference>
<dbReference type="EMBL" id="ML996713">
    <property type="protein sequence ID" value="KAF2395580.1"/>
    <property type="molecule type" value="Genomic_DNA"/>
</dbReference>
<dbReference type="Proteomes" id="UP000799640">
    <property type="component" value="Unassembled WGS sequence"/>
</dbReference>
<evidence type="ECO:0000256" key="2">
    <source>
        <dbReference type="ARBA" id="ARBA00022857"/>
    </source>
</evidence>
<sequence length="248" mass="26061">MAHQPHAGKIALITGATKGIGAAVATQLAREGATVVLNYSRDADAANTLVDTIGSEDAFAVQADAGSVAGVQELVRVTVEKYGRIDILMANAAVMPMADLEHTSEEMFDSVFNLNVKGPFFLTQAAAPHMPSGSHIILISTSLTVSGNITPDYLSYVTSKGAIEQMARLLSKDLGRKGIRVNAVAPGPTGTELFYKGKSEQVLNMIAGMNPFKRIGEPEEIAEVVSFLAGEGARWVSGQTVRVNGGMA</sequence>
<protein>
    <submittedName>
        <fullName evidence="4">NAD(P)-binding protein</fullName>
    </submittedName>
</protein>
<dbReference type="AlphaFoldDB" id="A0A6G1HHU8"/>
<dbReference type="InterPro" id="IPR036291">
    <property type="entry name" value="NAD(P)-bd_dom_sf"/>
</dbReference>
<keyword evidence="2" id="KW-0521">NADP</keyword>
<dbReference type="PRINTS" id="PR00081">
    <property type="entry name" value="GDHRDH"/>
</dbReference>
<keyword evidence="5" id="KW-1185">Reference proteome</keyword>
<dbReference type="FunFam" id="3.40.50.720:FF:000084">
    <property type="entry name" value="Short-chain dehydrogenase reductase"/>
    <property type="match status" value="1"/>
</dbReference>
<dbReference type="SUPFAM" id="SSF51735">
    <property type="entry name" value="NAD(P)-binding Rossmann-fold domains"/>
    <property type="match status" value="1"/>
</dbReference>
<reference evidence="4" key="1">
    <citation type="journal article" date="2020" name="Stud. Mycol.">
        <title>101 Dothideomycetes genomes: a test case for predicting lifestyles and emergence of pathogens.</title>
        <authorList>
            <person name="Haridas S."/>
            <person name="Albert R."/>
            <person name="Binder M."/>
            <person name="Bloem J."/>
            <person name="Labutti K."/>
            <person name="Salamov A."/>
            <person name="Andreopoulos B."/>
            <person name="Baker S."/>
            <person name="Barry K."/>
            <person name="Bills G."/>
            <person name="Bluhm B."/>
            <person name="Cannon C."/>
            <person name="Castanera R."/>
            <person name="Culley D."/>
            <person name="Daum C."/>
            <person name="Ezra D."/>
            <person name="Gonzalez J."/>
            <person name="Henrissat B."/>
            <person name="Kuo A."/>
            <person name="Liang C."/>
            <person name="Lipzen A."/>
            <person name="Lutzoni F."/>
            <person name="Magnuson J."/>
            <person name="Mondo S."/>
            <person name="Nolan M."/>
            <person name="Ohm R."/>
            <person name="Pangilinan J."/>
            <person name="Park H.-J."/>
            <person name="Ramirez L."/>
            <person name="Alfaro M."/>
            <person name="Sun H."/>
            <person name="Tritt A."/>
            <person name="Yoshinaga Y."/>
            <person name="Zwiers L.-H."/>
            <person name="Turgeon B."/>
            <person name="Goodwin S."/>
            <person name="Spatafora J."/>
            <person name="Crous P."/>
            <person name="Grigoriev I."/>
        </authorList>
    </citation>
    <scope>NUCLEOTIDE SEQUENCE</scope>
    <source>
        <strain evidence="4">CBS 262.69</strain>
    </source>
</reference>
<evidence type="ECO:0000256" key="3">
    <source>
        <dbReference type="ARBA" id="ARBA00023002"/>
    </source>
</evidence>
<evidence type="ECO:0000313" key="4">
    <source>
        <dbReference type="EMBL" id="KAF2395580.1"/>
    </source>
</evidence>
<evidence type="ECO:0000313" key="5">
    <source>
        <dbReference type="Proteomes" id="UP000799640"/>
    </source>
</evidence>
<gene>
    <name evidence="4" type="ORF">EJ06DRAFT_484967</name>
</gene>
<dbReference type="InterPro" id="IPR002347">
    <property type="entry name" value="SDR_fam"/>
</dbReference>
<accession>A0A6G1HHU8</accession>
<dbReference type="PANTHER" id="PTHR48107">
    <property type="entry name" value="NADPH-DEPENDENT ALDEHYDE REDUCTASE-LIKE PROTEIN, CHLOROPLASTIC-RELATED"/>
    <property type="match status" value="1"/>
</dbReference>
<evidence type="ECO:0000256" key="1">
    <source>
        <dbReference type="ARBA" id="ARBA00006484"/>
    </source>
</evidence>
<dbReference type="OrthoDB" id="47007at2759"/>
<dbReference type="Pfam" id="PF13561">
    <property type="entry name" value="adh_short_C2"/>
    <property type="match status" value="1"/>
</dbReference>
<name>A0A6G1HHU8_9PEZI</name>
<dbReference type="InterPro" id="IPR020904">
    <property type="entry name" value="Sc_DH/Rdtase_CS"/>
</dbReference>
<dbReference type="GO" id="GO:0016614">
    <property type="term" value="F:oxidoreductase activity, acting on CH-OH group of donors"/>
    <property type="evidence" value="ECO:0007669"/>
    <property type="project" value="UniProtKB-ARBA"/>
</dbReference>
<comment type="similarity">
    <text evidence="1">Belongs to the short-chain dehydrogenases/reductases (SDR) family.</text>
</comment>
<dbReference type="Gene3D" id="3.40.50.720">
    <property type="entry name" value="NAD(P)-binding Rossmann-like Domain"/>
    <property type="match status" value="1"/>
</dbReference>